<dbReference type="Proteomes" id="UP000248917">
    <property type="component" value="Unassembled WGS sequence"/>
</dbReference>
<keyword evidence="3" id="KW-1185">Reference proteome</keyword>
<gene>
    <name evidence="2" type="ORF">CLV31_103203</name>
</gene>
<evidence type="ECO:0000313" key="2">
    <source>
        <dbReference type="EMBL" id="PZV85411.1"/>
    </source>
</evidence>
<sequence>MQPTQDISHLPNKPLAPTVPNSTSNHNYHENDSKKPMAPNGDAQLGAFNRGFLFYSC</sequence>
<dbReference type="EMBL" id="QKTX01000003">
    <property type="protein sequence ID" value="PZV85411.1"/>
    <property type="molecule type" value="Genomic_DNA"/>
</dbReference>
<dbReference type="AlphaFoldDB" id="A0A326RVH3"/>
<feature type="region of interest" description="Disordered" evidence="1">
    <location>
        <begin position="1"/>
        <end position="43"/>
    </location>
</feature>
<accession>A0A326RVH3</accession>
<comment type="caution">
    <text evidence="2">The sequence shown here is derived from an EMBL/GenBank/DDBJ whole genome shotgun (WGS) entry which is preliminary data.</text>
</comment>
<reference evidence="2 3" key="1">
    <citation type="submission" date="2018-06" db="EMBL/GenBank/DDBJ databases">
        <title>Genomic Encyclopedia of Archaeal and Bacterial Type Strains, Phase II (KMG-II): from individual species to whole genera.</title>
        <authorList>
            <person name="Goeker M."/>
        </authorList>
    </citation>
    <scope>NUCLEOTIDE SEQUENCE [LARGE SCALE GENOMIC DNA]</scope>
    <source>
        <strain evidence="2 3">T4</strain>
    </source>
</reference>
<proteinExistence type="predicted"/>
<evidence type="ECO:0000313" key="3">
    <source>
        <dbReference type="Proteomes" id="UP000248917"/>
    </source>
</evidence>
<evidence type="ECO:0000256" key="1">
    <source>
        <dbReference type="SAM" id="MobiDB-lite"/>
    </source>
</evidence>
<name>A0A326RVH3_9BACT</name>
<protein>
    <submittedName>
        <fullName evidence="2">Uncharacterized protein</fullName>
    </submittedName>
</protein>
<organism evidence="2 3">
    <name type="scientific">Algoriphagus aquaeductus</name>
    <dbReference type="NCBI Taxonomy" id="475299"/>
    <lineage>
        <taxon>Bacteria</taxon>
        <taxon>Pseudomonadati</taxon>
        <taxon>Bacteroidota</taxon>
        <taxon>Cytophagia</taxon>
        <taxon>Cytophagales</taxon>
        <taxon>Cyclobacteriaceae</taxon>
        <taxon>Algoriphagus</taxon>
    </lineage>
</organism>